<dbReference type="InterPro" id="IPR007318">
    <property type="entry name" value="Phopholipid_MeTrfase"/>
</dbReference>
<evidence type="ECO:0000256" key="4">
    <source>
        <dbReference type="ARBA" id="ARBA00023136"/>
    </source>
</evidence>
<dbReference type="PANTHER" id="PTHR12714:SF24">
    <property type="entry name" value="SLR1182 PROTEIN"/>
    <property type="match status" value="1"/>
</dbReference>
<dbReference type="Pfam" id="PF04191">
    <property type="entry name" value="PEMT"/>
    <property type="match status" value="1"/>
</dbReference>
<sequence length="141" mass="16045">MFFFALGAQWFLHRRLPSLEFSLPGQTFLALAVLAIAGVIGIASVWHFVKQGTTVNPHKPEHTKSLVTNGVYGISRNPMYLALAIGLAAPAVYWGNVLTLAVIPLFIWYMNIFQIKPEEAMMEEKFGREFEEYKNSVRRWI</sequence>
<dbReference type="Gene3D" id="1.20.120.1630">
    <property type="match status" value="1"/>
</dbReference>
<organism evidence="6 7">
    <name type="scientific">Gracilimonas mengyeensis</name>
    <dbReference type="NCBI Taxonomy" id="1302730"/>
    <lineage>
        <taxon>Bacteria</taxon>
        <taxon>Pseudomonadati</taxon>
        <taxon>Balneolota</taxon>
        <taxon>Balneolia</taxon>
        <taxon>Balneolales</taxon>
        <taxon>Balneolaceae</taxon>
        <taxon>Gracilimonas</taxon>
    </lineage>
</organism>
<feature type="transmembrane region" description="Helical" evidence="5">
    <location>
        <begin position="80"/>
        <end position="109"/>
    </location>
</feature>
<reference evidence="6 7" key="1">
    <citation type="submission" date="2017-05" db="EMBL/GenBank/DDBJ databases">
        <authorList>
            <person name="Varghese N."/>
            <person name="Submissions S."/>
        </authorList>
    </citation>
    <scope>NUCLEOTIDE SEQUENCE [LARGE SCALE GENOMIC DNA]</scope>
    <source>
        <strain evidence="6 7">DSM 21985</strain>
    </source>
</reference>
<dbReference type="Proteomes" id="UP000317557">
    <property type="component" value="Unassembled WGS sequence"/>
</dbReference>
<comment type="subcellular location">
    <subcellularLocation>
        <location evidence="1">Endomembrane system</location>
        <topology evidence="1">Multi-pass membrane protein</topology>
    </subcellularLocation>
</comment>
<evidence type="ECO:0000313" key="7">
    <source>
        <dbReference type="Proteomes" id="UP000317557"/>
    </source>
</evidence>
<dbReference type="GO" id="GO:0032259">
    <property type="term" value="P:methylation"/>
    <property type="evidence" value="ECO:0007669"/>
    <property type="project" value="UniProtKB-KW"/>
</dbReference>
<dbReference type="AlphaFoldDB" id="A0A521CZS7"/>
<keyword evidence="6" id="KW-0489">Methyltransferase</keyword>
<evidence type="ECO:0000256" key="1">
    <source>
        <dbReference type="ARBA" id="ARBA00004127"/>
    </source>
</evidence>
<dbReference type="GO" id="GO:0012505">
    <property type="term" value="C:endomembrane system"/>
    <property type="evidence" value="ECO:0007669"/>
    <property type="project" value="UniProtKB-SubCell"/>
</dbReference>
<protein>
    <submittedName>
        <fullName evidence="6">Protein-S-isoprenylcysteine O-methyltransferase Ste14</fullName>
    </submittedName>
</protein>
<evidence type="ECO:0000256" key="2">
    <source>
        <dbReference type="ARBA" id="ARBA00022692"/>
    </source>
</evidence>
<keyword evidence="7" id="KW-1185">Reference proteome</keyword>
<evidence type="ECO:0000313" key="6">
    <source>
        <dbReference type="EMBL" id="SMO64160.1"/>
    </source>
</evidence>
<name>A0A521CZS7_9BACT</name>
<keyword evidence="4 5" id="KW-0472">Membrane</keyword>
<dbReference type="GO" id="GO:0008168">
    <property type="term" value="F:methyltransferase activity"/>
    <property type="evidence" value="ECO:0007669"/>
    <property type="project" value="UniProtKB-KW"/>
</dbReference>
<keyword evidence="2 5" id="KW-0812">Transmembrane</keyword>
<keyword evidence="3 5" id="KW-1133">Transmembrane helix</keyword>
<evidence type="ECO:0000256" key="3">
    <source>
        <dbReference type="ARBA" id="ARBA00022989"/>
    </source>
</evidence>
<gene>
    <name evidence="6" type="ORF">SAMN06265219_106221</name>
</gene>
<evidence type="ECO:0000256" key="5">
    <source>
        <dbReference type="SAM" id="Phobius"/>
    </source>
</evidence>
<accession>A0A521CZS7</accession>
<dbReference type="EMBL" id="FXTP01000006">
    <property type="protein sequence ID" value="SMO64160.1"/>
    <property type="molecule type" value="Genomic_DNA"/>
</dbReference>
<keyword evidence="6" id="KW-0808">Transferase</keyword>
<dbReference type="PANTHER" id="PTHR12714">
    <property type="entry name" value="PROTEIN-S ISOPRENYLCYSTEINE O-METHYLTRANSFERASE"/>
    <property type="match status" value="1"/>
</dbReference>
<feature type="transmembrane region" description="Helical" evidence="5">
    <location>
        <begin position="27"/>
        <end position="49"/>
    </location>
</feature>
<proteinExistence type="predicted"/>